<keyword evidence="1" id="KW-0732">Signal</keyword>
<accession>A0A9X1V5D5</accession>
<evidence type="ECO:0000256" key="1">
    <source>
        <dbReference type="SAM" id="SignalP"/>
    </source>
</evidence>
<feature type="chain" id="PRO_5040886081" evidence="1">
    <location>
        <begin position="19"/>
        <end position="168"/>
    </location>
</feature>
<protein>
    <submittedName>
        <fullName evidence="2">Uncharacterized protein</fullName>
    </submittedName>
</protein>
<reference evidence="2" key="1">
    <citation type="submission" date="2022-03" db="EMBL/GenBank/DDBJ databases">
        <title>Gramella crocea sp. nov., isolated from activated sludge of a seafood processing plant.</title>
        <authorList>
            <person name="Zhang X."/>
        </authorList>
    </citation>
    <scope>NUCLEOTIDE SEQUENCE</scope>
    <source>
        <strain evidence="2">YJ019</strain>
    </source>
</reference>
<evidence type="ECO:0000313" key="3">
    <source>
        <dbReference type="Proteomes" id="UP001139226"/>
    </source>
</evidence>
<evidence type="ECO:0000313" key="2">
    <source>
        <dbReference type="EMBL" id="MCH4824416.1"/>
    </source>
</evidence>
<sequence length="168" mass="19279">MKQLLLFFLLIIPSLSFSQSSDCACCTPDHSQFDFWVGDWEVFDKDGKKIGENLIVKLEDNCIVNENWTSENGGSGKSYNYYDPSTETWNQLWISNTGNILKLKGIASENKMTLKSEITQGTKGKYYNQITWTENKDGSVNQLWEIYDQKGNLLNNVFEGIYKKKNSD</sequence>
<dbReference type="RefSeq" id="WP_240714584.1">
    <property type="nucleotide sequence ID" value="NZ_JAKVTV010000006.1"/>
</dbReference>
<organism evidence="2 3">
    <name type="scientific">Christiangramia lutea</name>
    <dbReference type="NCBI Taxonomy" id="1607951"/>
    <lineage>
        <taxon>Bacteria</taxon>
        <taxon>Pseudomonadati</taxon>
        <taxon>Bacteroidota</taxon>
        <taxon>Flavobacteriia</taxon>
        <taxon>Flavobacteriales</taxon>
        <taxon>Flavobacteriaceae</taxon>
        <taxon>Christiangramia</taxon>
    </lineage>
</organism>
<dbReference type="Proteomes" id="UP001139226">
    <property type="component" value="Unassembled WGS sequence"/>
</dbReference>
<comment type="caution">
    <text evidence="2">The sequence shown here is derived from an EMBL/GenBank/DDBJ whole genome shotgun (WGS) entry which is preliminary data.</text>
</comment>
<keyword evidence="3" id="KW-1185">Reference proteome</keyword>
<feature type="signal peptide" evidence="1">
    <location>
        <begin position="1"/>
        <end position="18"/>
    </location>
</feature>
<proteinExistence type="predicted"/>
<dbReference type="AlphaFoldDB" id="A0A9X1V5D5"/>
<gene>
    <name evidence="2" type="ORF">ML462_14680</name>
</gene>
<dbReference type="EMBL" id="JAKVTV010000006">
    <property type="protein sequence ID" value="MCH4824416.1"/>
    <property type="molecule type" value="Genomic_DNA"/>
</dbReference>
<name>A0A9X1V5D5_9FLAO</name>